<evidence type="ECO:0000313" key="1">
    <source>
        <dbReference type="EMBL" id="QUC67491.1"/>
    </source>
</evidence>
<evidence type="ECO:0000313" key="2">
    <source>
        <dbReference type="Proteomes" id="UP000682782"/>
    </source>
</evidence>
<keyword evidence="2" id="KW-1185">Reference proteome</keyword>
<dbReference type="EMBL" id="CP068393">
    <property type="protein sequence ID" value="QUC67491.1"/>
    <property type="molecule type" value="Genomic_DNA"/>
</dbReference>
<protein>
    <submittedName>
        <fullName evidence="1">TetR/AcrR family transcriptional regulator</fullName>
    </submittedName>
</protein>
<reference evidence="1" key="1">
    <citation type="submission" date="2021-01" db="EMBL/GenBank/DDBJ databases">
        <title>Complete genome sequence of Clostridiales bacterium R-7.</title>
        <authorList>
            <person name="Mahoney-Kurpe S.C."/>
            <person name="Palevich N."/>
            <person name="Koike S."/>
            <person name="Moon C.D."/>
            <person name="Attwood G.T."/>
        </authorList>
    </citation>
    <scope>NUCLEOTIDE SEQUENCE</scope>
    <source>
        <strain evidence="1">R-7</strain>
    </source>
</reference>
<sequence length="203" mass="23000">MKKGEKRKLDLIQIAYRLFVSRGYEHTSVDEIIEEAGIAKGTYYYYFQSKEQMLEEVIEMMLQAEAEKAEAVLHTDLSVPEKIVGIIASIQPAQEERTIDNALHQPENILMHNKIKGRLYDLIVPILSRAAEEGVEKGLFHCDNIPERVRMIMILSGDMFDGHIPATQATIDVFIDTTEKILGAEPGTMGFIRGLIQHTEDIQ</sequence>
<proteinExistence type="predicted"/>
<dbReference type="Proteomes" id="UP000682782">
    <property type="component" value="Chromosome"/>
</dbReference>
<name>A0AC61MXG9_9FIRM</name>
<gene>
    <name evidence="1" type="ORF">JYE49_01960</name>
</gene>
<organism evidence="1 2">
    <name type="scientific">Aristaeella hokkaidonensis</name>
    <dbReference type="NCBI Taxonomy" id="3046382"/>
    <lineage>
        <taxon>Bacteria</taxon>
        <taxon>Bacillati</taxon>
        <taxon>Bacillota</taxon>
        <taxon>Clostridia</taxon>
        <taxon>Eubacteriales</taxon>
        <taxon>Aristaeellaceae</taxon>
        <taxon>Aristaeella</taxon>
    </lineage>
</organism>
<accession>A0AC61MXG9</accession>